<proteinExistence type="predicted"/>
<dbReference type="PANTHER" id="PTHR12988">
    <property type="entry name" value="SPHINGOMYELIN PHOSPHODIESTERASE 4"/>
    <property type="match status" value="1"/>
</dbReference>
<dbReference type="GO" id="GO:0016020">
    <property type="term" value="C:membrane"/>
    <property type="evidence" value="ECO:0007669"/>
    <property type="project" value="UniProtKB-SubCell"/>
</dbReference>
<dbReference type="Pfam" id="PF14724">
    <property type="entry name" value="mit_SMPDase"/>
    <property type="match status" value="1"/>
</dbReference>
<comment type="caution">
    <text evidence="5">The sequence shown here is derived from an EMBL/GenBank/DDBJ whole genome shotgun (WGS) entry which is preliminary data.</text>
</comment>
<evidence type="ECO:0000256" key="1">
    <source>
        <dbReference type="ARBA" id="ARBA00004167"/>
    </source>
</evidence>
<accession>A0AAV4DUI9</accession>
<evidence type="ECO:0000256" key="3">
    <source>
        <dbReference type="ARBA" id="ARBA00022989"/>
    </source>
</evidence>
<name>A0AAV4DUI9_9GAST</name>
<comment type="subcellular location">
    <subcellularLocation>
        <location evidence="1">Membrane</location>
        <topology evidence="1">Single-pass membrane protein</topology>
    </subcellularLocation>
</comment>
<keyword evidence="3" id="KW-1133">Transmembrane helix</keyword>
<evidence type="ECO:0000313" key="6">
    <source>
        <dbReference type="Proteomes" id="UP000735302"/>
    </source>
</evidence>
<keyword evidence="6" id="KW-1185">Reference proteome</keyword>
<dbReference type="AlphaFoldDB" id="A0AAV4DUI9"/>
<dbReference type="GO" id="GO:0050290">
    <property type="term" value="F:sphingomyelin phosphodiesterase D activity"/>
    <property type="evidence" value="ECO:0007669"/>
    <property type="project" value="InterPro"/>
</dbReference>
<protein>
    <submittedName>
        <fullName evidence="5">Sphingomyelin phosphodiesterase 4</fullName>
    </submittedName>
</protein>
<dbReference type="EMBL" id="BLXT01008358">
    <property type="protein sequence ID" value="GFO47904.1"/>
    <property type="molecule type" value="Genomic_DNA"/>
</dbReference>
<keyword evidence="4" id="KW-0472">Membrane</keyword>
<dbReference type="GO" id="GO:0046475">
    <property type="term" value="P:glycerophospholipid catabolic process"/>
    <property type="evidence" value="ECO:0007669"/>
    <property type="project" value="TreeGrafter"/>
</dbReference>
<reference evidence="5 6" key="1">
    <citation type="journal article" date="2021" name="Elife">
        <title>Chloroplast acquisition without the gene transfer in kleptoplastic sea slugs, Plakobranchus ocellatus.</title>
        <authorList>
            <person name="Maeda T."/>
            <person name="Takahashi S."/>
            <person name="Yoshida T."/>
            <person name="Shimamura S."/>
            <person name="Takaki Y."/>
            <person name="Nagai Y."/>
            <person name="Toyoda A."/>
            <person name="Suzuki Y."/>
            <person name="Arimoto A."/>
            <person name="Ishii H."/>
            <person name="Satoh N."/>
            <person name="Nishiyama T."/>
            <person name="Hasebe M."/>
            <person name="Maruyama T."/>
            <person name="Minagawa J."/>
            <person name="Obokata J."/>
            <person name="Shigenobu S."/>
        </authorList>
    </citation>
    <scope>NUCLEOTIDE SEQUENCE [LARGE SCALE GENOMIC DNA]</scope>
</reference>
<dbReference type="GO" id="GO:0006685">
    <property type="term" value="P:sphingomyelin catabolic process"/>
    <property type="evidence" value="ECO:0007669"/>
    <property type="project" value="TreeGrafter"/>
</dbReference>
<feature type="non-terminal residue" evidence="5">
    <location>
        <position position="1"/>
    </location>
</feature>
<keyword evidence="2" id="KW-0812">Transmembrane</keyword>
<organism evidence="5 6">
    <name type="scientific">Plakobranchus ocellatus</name>
    <dbReference type="NCBI Taxonomy" id="259542"/>
    <lineage>
        <taxon>Eukaryota</taxon>
        <taxon>Metazoa</taxon>
        <taxon>Spiralia</taxon>
        <taxon>Lophotrochozoa</taxon>
        <taxon>Mollusca</taxon>
        <taxon>Gastropoda</taxon>
        <taxon>Heterobranchia</taxon>
        <taxon>Euthyneura</taxon>
        <taxon>Panpulmonata</taxon>
        <taxon>Sacoglossa</taxon>
        <taxon>Placobranchoidea</taxon>
        <taxon>Plakobranchidae</taxon>
        <taxon>Plakobranchus</taxon>
    </lineage>
</organism>
<dbReference type="Proteomes" id="UP000735302">
    <property type="component" value="Unassembled WGS sequence"/>
</dbReference>
<evidence type="ECO:0000313" key="5">
    <source>
        <dbReference type="EMBL" id="GFO47904.1"/>
    </source>
</evidence>
<evidence type="ECO:0000256" key="4">
    <source>
        <dbReference type="ARBA" id="ARBA00023136"/>
    </source>
</evidence>
<dbReference type="GO" id="GO:0046513">
    <property type="term" value="P:ceramide biosynthetic process"/>
    <property type="evidence" value="ECO:0007669"/>
    <property type="project" value="TreeGrafter"/>
</dbReference>
<dbReference type="InterPro" id="IPR024129">
    <property type="entry name" value="Sphingomy_SMPD4"/>
</dbReference>
<dbReference type="PANTHER" id="PTHR12988:SF6">
    <property type="entry name" value="SPHINGOMYELIN PHOSPHODIESTERASE 4"/>
    <property type="match status" value="1"/>
</dbReference>
<sequence>HAFDRWPLDSCFRMVLETWLSYIQPWRYTDFSSRTQLEAQHSDTDLNKRVDGRWDNFVEDNLLFFTVLTSEFIPRIYRMDLTSPYSAYMVYRVSRVGGR</sequence>
<gene>
    <name evidence="5" type="ORF">PoB_007440900</name>
</gene>
<evidence type="ECO:0000256" key="2">
    <source>
        <dbReference type="ARBA" id="ARBA00022692"/>
    </source>
</evidence>